<keyword evidence="2" id="KW-1185">Reference proteome</keyword>
<evidence type="ECO:0000313" key="1">
    <source>
        <dbReference type="EMBL" id="GBO02412.1"/>
    </source>
</evidence>
<evidence type="ECO:0000313" key="2">
    <source>
        <dbReference type="Proteomes" id="UP000499080"/>
    </source>
</evidence>
<accession>A0A4Y2TQ81</accession>
<dbReference type="AlphaFoldDB" id="A0A4Y2TQ81"/>
<protein>
    <submittedName>
        <fullName evidence="1">Uncharacterized protein</fullName>
    </submittedName>
</protein>
<name>A0A4Y2TQ81_ARAVE</name>
<organism evidence="1 2">
    <name type="scientific">Araneus ventricosus</name>
    <name type="common">Orbweaver spider</name>
    <name type="synonym">Epeira ventricosa</name>
    <dbReference type="NCBI Taxonomy" id="182803"/>
    <lineage>
        <taxon>Eukaryota</taxon>
        <taxon>Metazoa</taxon>
        <taxon>Ecdysozoa</taxon>
        <taxon>Arthropoda</taxon>
        <taxon>Chelicerata</taxon>
        <taxon>Arachnida</taxon>
        <taxon>Araneae</taxon>
        <taxon>Araneomorphae</taxon>
        <taxon>Entelegynae</taxon>
        <taxon>Araneoidea</taxon>
        <taxon>Araneidae</taxon>
        <taxon>Araneus</taxon>
    </lineage>
</organism>
<gene>
    <name evidence="1" type="ORF">AVEN_144129_1</name>
</gene>
<sequence length="89" mass="9965">MNESVEIWNPQQPLRQGMPNLHIIDTITLTPSLPSARQLVVGCHVQDTDCELSGRNNAIASERLPEPEIAICLGSESFNFYFLLALRFP</sequence>
<reference evidence="1 2" key="1">
    <citation type="journal article" date="2019" name="Sci. Rep.">
        <title>Orb-weaving spider Araneus ventricosus genome elucidates the spidroin gene catalogue.</title>
        <authorList>
            <person name="Kono N."/>
            <person name="Nakamura H."/>
            <person name="Ohtoshi R."/>
            <person name="Moran D.A.P."/>
            <person name="Shinohara A."/>
            <person name="Yoshida Y."/>
            <person name="Fujiwara M."/>
            <person name="Mori M."/>
            <person name="Tomita M."/>
            <person name="Arakawa K."/>
        </authorList>
    </citation>
    <scope>NUCLEOTIDE SEQUENCE [LARGE SCALE GENOMIC DNA]</scope>
</reference>
<comment type="caution">
    <text evidence="1">The sequence shown here is derived from an EMBL/GenBank/DDBJ whole genome shotgun (WGS) entry which is preliminary data.</text>
</comment>
<dbReference type="Proteomes" id="UP000499080">
    <property type="component" value="Unassembled WGS sequence"/>
</dbReference>
<proteinExistence type="predicted"/>
<dbReference type="EMBL" id="BGPR01030116">
    <property type="protein sequence ID" value="GBO02412.1"/>
    <property type="molecule type" value="Genomic_DNA"/>
</dbReference>